<dbReference type="PANTHER" id="PTHR43750:SF3">
    <property type="entry name" value="UDP-GLUCOSE 6-DEHYDROGENASE TUAD"/>
    <property type="match status" value="1"/>
</dbReference>
<evidence type="ECO:0000259" key="2">
    <source>
        <dbReference type="Pfam" id="PF00984"/>
    </source>
</evidence>
<name>A0A1F7YWR4_9BACT</name>
<evidence type="ECO:0000259" key="3">
    <source>
        <dbReference type="Pfam" id="PF03721"/>
    </source>
</evidence>
<dbReference type="SUPFAM" id="SSF48179">
    <property type="entry name" value="6-phosphogluconate dehydrogenase C-terminal domain-like"/>
    <property type="match status" value="1"/>
</dbReference>
<feature type="domain" description="UDP-glucose/GDP-mannose dehydrogenase dimerisation" evidence="2">
    <location>
        <begin position="170"/>
        <end position="263"/>
    </location>
</feature>
<comment type="caution">
    <text evidence="4">The sequence shown here is derived from an EMBL/GenBank/DDBJ whole genome shotgun (WGS) entry which is preliminary data.</text>
</comment>
<dbReference type="SUPFAM" id="SSF51735">
    <property type="entry name" value="NAD(P)-binding Rossmann-fold domains"/>
    <property type="match status" value="1"/>
</dbReference>
<dbReference type="InterPro" id="IPR036291">
    <property type="entry name" value="NAD(P)-bd_dom_sf"/>
</dbReference>
<comment type="similarity">
    <text evidence="1">Belongs to the UDP-glucose/GDP-mannose dehydrogenase family.</text>
</comment>
<accession>A0A1F7YWR4</accession>
<dbReference type="EMBL" id="MGGP01000022">
    <property type="protein sequence ID" value="OGM31670.1"/>
    <property type="molecule type" value="Genomic_DNA"/>
</dbReference>
<evidence type="ECO:0000313" key="4">
    <source>
        <dbReference type="EMBL" id="OGM31670.1"/>
    </source>
</evidence>
<evidence type="ECO:0000256" key="1">
    <source>
        <dbReference type="ARBA" id="ARBA00006601"/>
    </source>
</evidence>
<feature type="domain" description="UDP-glucose/GDP-mannose dehydrogenase N-terminal" evidence="3">
    <location>
        <begin position="43"/>
        <end position="117"/>
    </location>
</feature>
<dbReference type="Gene3D" id="1.20.5.100">
    <property type="entry name" value="Cytochrome c1, transmembrane anchor, C-terminal"/>
    <property type="match status" value="1"/>
</dbReference>
<dbReference type="PANTHER" id="PTHR43750">
    <property type="entry name" value="UDP-GLUCOSE 6-DEHYDROGENASE TUAD"/>
    <property type="match status" value="1"/>
</dbReference>
<protein>
    <recommendedName>
        <fullName evidence="6">UDP-glucose/GDP-mannose dehydrogenase dimerisation domain-containing protein</fullName>
    </recommendedName>
</protein>
<dbReference type="Proteomes" id="UP000178870">
    <property type="component" value="Unassembled WGS sequence"/>
</dbReference>
<dbReference type="GO" id="GO:0016616">
    <property type="term" value="F:oxidoreductase activity, acting on the CH-OH group of donors, NAD or NADP as acceptor"/>
    <property type="evidence" value="ECO:0007669"/>
    <property type="project" value="InterPro"/>
</dbReference>
<dbReference type="Pfam" id="PF00984">
    <property type="entry name" value="UDPG_MGDP_dh"/>
    <property type="match status" value="1"/>
</dbReference>
<dbReference type="InterPro" id="IPR008927">
    <property type="entry name" value="6-PGluconate_DH-like_C_sf"/>
</dbReference>
<dbReference type="InterPro" id="IPR001732">
    <property type="entry name" value="UDP-Glc/GDP-Man_DH_N"/>
</dbReference>
<proteinExistence type="inferred from homology"/>
<evidence type="ECO:0000313" key="5">
    <source>
        <dbReference type="Proteomes" id="UP000178870"/>
    </source>
</evidence>
<evidence type="ECO:0008006" key="6">
    <source>
        <dbReference type="Google" id="ProtNLM"/>
    </source>
</evidence>
<reference evidence="4 5" key="1">
    <citation type="journal article" date="2016" name="Nat. Commun.">
        <title>Thousands of microbial genomes shed light on interconnected biogeochemical processes in an aquifer system.</title>
        <authorList>
            <person name="Anantharaman K."/>
            <person name="Brown C.T."/>
            <person name="Hug L.A."/>
            <person name="Sharon I."/>
            <person name="Castelle C.J."/>
            <person name="Probst A.J."/>
            <person name="Thomas B.C."/>
            <person name="Singh A."/>
            <person name="Wilkins M.J."/>
            <person name="Karaoz U."/>
            <person name="Brodie E.L."/>
            <person name="Williams K.H."/>
            <person name="Hubbard S.S."/>
            <person name="Banfield J.F."/>
        </authorList>
    </citation>
    <scope>NUCLEOTIDE SEQUENCE [LARGE SCALE GENOMIC DNA]</scope>
</reference>
<gene>
    <name evidence="4" type="ORF">A2803_04545</name>
</gene>
<organism evidence="4 5">
    <name type="scientific">Candidatus Woesebacteria bacterium RIFCSPHIGHO2_01_FULL_44_21</name>
    <dbReference type="NCBI Taxonomy" id="1802503"/>
    <lineage>
        <taxon>Bacteria</taxon>
        <taxon>Candidatus Woeseibacteriota</taxon>
    </lineage>
</organism>
<dbReference type="GO" id="GO:0051287">
    <property type="term" value="F:NAD binding"/>
    <property type="evidence" value="ECO:0007669"/>
    <property type="project" value="InterPro"/>
</dbReference>
<dbReference type="AlphaFoldDB" id="A0A1F7YWR4"/>
<dbReference type="InterPro" id="IPR014026">
    <property type="entry name" value="UDP-Glc/GDP-Man_DH_dimer"/>
</dbReference>
<dbReference type="Pfam" id="PF03721">
    <property type="entry name" value="UDPG_MGDP_dh_N"/>
    <property type="match status" value="1"/>
</dbReference>
<dbReference type="Gene3D" id="3.40.50.720">
    <property type="entry name" value="NAD(P)-binding Rossmann-like Domain"/>
    <property type="match status" value="2"/>
</dbReference>
<sequence length="272" mass="30717">MSVAIVGYGYVGKALHSFFGDSVAAVYDPQYKKIPGYPQVKVTQNAVNKCDLVVICVPTLESKDGSCDTSIVEQSVKWLSTPLILIKSTVEPGTTLKLSKKYGKELVFSPEYIGEGKYFTPPWRYPHPEDMKMHTFQIFGGPRQVTKKVVDLFTRIMGPHVSYMQTDSTTAEIVKYMVNSWGAMKVTFANEWYDICEAHGVDYREARELWALDSRVEKMHTLVFPDKRGFSGKCFPKDISAIIASAKKRNYVPKLLETVKSVNGEFVRKSVR</sequence>